<reference evidence="1" key="1">
    <citation type="submission" date="2021-05" db="EMBL/GenBank/DDBJ databases">
        <authorList>
            <person name="Alioto T."/>
            <person name="Alioto T."/>
            <person name="Gomez Garrido J."/>
        </authorList>
    </citation>
    <scope>NUCLEOTIDE SEQUENCE</scope>
</reference>
<evidence type="ECO:0000313" key="1">
    <source>
        <dbReference type="EMBL" id="CAG6678877.1"/>
    </source>
</evidence>
<name>A0A8D8T3R5_9HEMI</name>
<organism evidence="1">
    <name type="scientific">Cacopsylla melanoneura</name>
    <dbReference type="NCBI Taxonomy" id="428564"/>
    <lineage>
        <taxon>Eukaryota</taxon>
        <taxon>Metazoa</taxon>
        <taxon>Ecdysozoa</taxon>
        <taxon>Arthropoda</taxon>
        <taxon>Hexapoda</taxon>
        <taxon>Insecta</taxon>
        <taxon>Pterygota</taxon>
        <taxon>Neoptera</taxon>
        <taxon>Paraneoptera</taxon>
        <taxon>Hemiptera</taxon>
        <taxon>Sternorrhyncha</taxon>
        <taxon>Psylloidea</taxon>
        <taxon>Psyllidae</taxon>
        <taxon>Psyllinae</taxon>
        <taxon>Cacopsylla</taxon>
    </lineage>
</organism>
<proteinExistence type="predicted"/>
<protein>
    <submittedName>
        <fullName evidence="1">Uncharacterized protein</fullName>
    </submittedName>
</protein>
<sequence length="149" mass="17479">MFPLSTTRHSLFTLSTTRHPSTTVFISFTIHLFLFRRLNRLALSPILNLIVRHLDFILMTNFVLVTRVIDDKTPRTGRHRTGDVKIDTRMKYPSTLGRAAPNILIEVFTRFEQKFRSLTQVFRFFVQNFGFLRENFREGGMFQCTCITA</sequence>
<accession>A0A8D8T3R5</accession>
<dbReference type="AlphaFoldDB" id="A0A8D8T3R5"/>
<dbReference type="EMBL" id="HBUF01247345">
    <property type="protein sequence ID" value="CAG6678877.1"/>
    <property type="molecule type" value="Transcribed_RNA"/>
</dbReference>